<dbReference type="KEGG" id="ppsr:I6J18_12640"/>
<accession>A0A974RYM4</accession>
<protein>
    <submittedName>
        <fullName evidence="1">Uncharacterized protein</fullName>
    </submittedName>
</protein>
<dbReference type="RefSeq" id="WP_040376620.1">
    <property type="nucleotide sequence ID" value="NZ_CP068053.1"/>
</dbReference>
<name>A0A974RYM4_PERPY</name>
<sequence length="75" mass="8925">MDDYKEKLISFIENKELETEILGMAQASPIKEDDNYLELIPQNYLDNTPLGVEEINEEMKNIYKEIIFQKIREEN</sequence>
<organism evidence="1 2">
    <name type="scientific">Peribacillus psychrosaccharolyticus</name>
    <name type="common">Bacillus psychrosaccharolyticus</name>
    <dbReference type="NCBI Taxonomy" id="1407"/>
    <lineage>
        <taxon>Bacteria</taxon>
        <taxon>Bacillati</taxon>
        <taxon>Bacillota</taxon>
        <taxon>Bacilli</taxon>
        <taxon>Bacillales</taxon>
        <taxon>Bacillaceae</taxon>
        <taxon>Peribacillus</taxon>
    </lineage>
</organism>
<dbReference type="Proteomes" id="UP000595254">
    <property type="component" value="Chromosome"/>
</dbReference>
<evidence type="ECO:0000313" key="1">
    <source>
        <dbReference type="EMBL" id="QQS98598.1"/>
    </source>
</evidence>
<dbReference type="EMBL" id="CP068053">
    <property type="protein sequence ID" value="QQS98598.1"/>
    <property type="molecule type" value="Genomic_DNA"/>
</dbReference>
<proteinExistence type="predicted"/>
<keyword evidence="2" id="KW-1185">Reference proteome</keyword>
<dbReference type="AlphaFoldDB" id="A0A974RYM4"/>
<evidence type="ECO:0000313" key="2">
    <source>
        <dbReference type="Proteomes" id="UP000595254"/>
    </source>
</evidence>
<gene>
    <name evidence="1" type="ORF">I6J18_12640</name>
</gene>
<reference evidence="1 2" key="1">
    <citation type="submission" date="2021-01" db="EMBL/GenBank/DDBJ databases">
        <title>FDA dAtabase for Regulatory Grade micrObial Sequences (FDA-ARGOS): Supporting development and validation of Infectious Disease Dx tests.</title>
        <authorList>
            <person name="Nelson B."/>
            <person name="Plummer A."/>
            <person name="Tallon L."/>
            <person name="Sadzewicz L."/>
            <person name="Zhao X."/>
            <person name="Boylan J."/>
            <person name="Ott S."/>
            <person name="Bowen H."/>
            <person name="Vavikolanu K."/>
            <person name="Mehta A."/>
            <person name="Aluvathingal J."/>
            <person name="Nadendla S."/>
            <person name="Myers T."/>
            <person name="Yan Y."/>
            <person name="Sichtig H."/>
        </authorList>
    </citation>
    <scope>NUCLEOTIDE SEQUENCE [LARGE SCALE GENOMIC DNA]</scope>
    <source>
        <strain evidence="1 2">FDAARGOS_1161</strain>
    </source>
</reference>